<dbReference type="EMBL" id="QGMK01001531">
    <property type="protein sequence ID" value="TVY67503.1"/>
    <property type="molecule type" value="Genomic_DNA"/>
</dbReference>
<dbReference type="Proteomes" id="UP000469558">
    <property type="component" value="Unassembled WGS sequence"/>
</dbReference>
<evidence type="ECO:0000313" key="3">
    <source>
        <dbReference type="EMBL" id="TVY67503.1"/>
    </source>
</evidence>
<dbReference type="Pfam" id="PF06722">
    <property type="entry name" value="EryCIII-like_C"/>
    <property type="match status" value="1"/>
</dbReference>
<dbReference type="Gene3D" id="3.40.50.2000">
    <property type="entry name" value="Glycogen Phosphorylase B"/>
    <property type="match status" value="2"/>
</dbReference>
<proteinExistence type="predicted"/>
<dbReference type="OrthoDB" id="407298at2759"/>
<protein>
    <submittedName>
        <fullName evidence="3">Glycosyltransferase sdnJ</fullName>
    </submittedName>
</protein>
<evidence type="ECO:0000259" key="2">
    <source>
        <dbReference type="Pfam" id="PF06722"/>
    </source>
</evidence>
<name>A0A8T9BWZ7_9HELO</name>
<dbReference type="InterPro" id="IPR010610">
    <property type="entry name" value="EryCIII-like_C"/>
</dbReference>
<evidence type="ECO:0000313" key="4">
    <source>
        <dbReference type="Proteomes" id="UP000469558"/>
    </source>
</evidence>
<dbReference type="GO" id="GO:0016758">
    <property type="term" value="F:hexosyltransferase activity"/>
    <property type="evidence" value="ECO:0007669"/>
    <property type="project" value="UniProtKB-ARBA"/>
</dbReference>
<dbReference type="PANTHER" id="PTHR48050">
    <property type="entry name" value="STEROL 3-BETA-GLUCOSYLTRANSFERASE"/>
    <property type="match status" value="1"/>
</dbReference>
<dbReference type="SUPFAM" id="SSF53756">
    <property type="entry name" value="UDP-Glycosyltransferase/glycogen phosphorylase"/>
    <property type="match status" value="1"/>
</dbReference>
<gene>
    <name evidence="3" type="primary">sdnJ_0</name>
    <name evidence="3" type="ORF">LSUE1_G009354</name>
</gene>
<keyword evidence="4" id="KW-1185">Reference proteome</keyword>
<dbReference type="InterPro" id="IPR050426">
    <property type="entry name" value="Glycosyltransferase_28"/>
</dbReference>
<evidence type="ECO:0000256" key="1">
    <source>
        <dbReference type="ARBA" id="ARBA00022679"/>
    </source>
</evidence>
<dbReference type="CDD" id="cd03784">
    <property type="entry name" value="GT1_Gtf-like"/>
    <property type="match status" value="1"/>
</dbReference>
<dbReference type="InterPro" id="IPR002213">
    <property type="entry name" value="UDP_glucos_trans"/>
</dbReference>
<sequence>ALFAFCTFSSSINGPMPSSEKSSPSSGSGVEEVRPKKALFMTSSEYGQANVILAVVYELLLRREYEIHVASFTPLKTRIKELNEQAGANGSNAARFHTVAGTSALEALGARDEFIGPFPPGVKGAQETYRVTLPAMATTWGEDEYMAGYKSCTEIVQSVNPDVIVVDPIFSQGLEVCRELKRNCVILSPNTFQDMLRKRQPISRLQFFRYPALSSGFPYPVPWMLIPANIYLRLRMVWILITSPAIKALMAWRKARSLPSLPPIFNIWQPQDHFLVPSTPETDFPCYIEPNVTGCGPILLPVPSVSEIDPALQAWLMRGPTVLINLGSHIRMDGPIAREFAAALKTLLDARPDIQVLWKLKTSGGLSLRDGSNPVPKSKSDSGFKGTGLEEGSLDAISNEVEAGRVKILEWLSVDPLAVLQSGDVVCSVHHGGSNSFHEALSVGVPQIILPCWLDTLEFANRVEYLGIGLYGSRSSAPFVKADELSAALMRVLGPGDEGVRMLEKARYLADSVGKVGGKVRACEKIVEFLESA</sequence>
<keyword evidence="1" id="KW-0808">Transferase</keyword>
<dbReference type="PANTHER" id="PTHR48050:SF13">
    <property type="entry name" value="STEROL 3-BETA-GLUCOSYLTRANSFERASE UGT80A2"/>
    <property type="match status" value="1"/>
</dbReference>
<comment type="caution">
    <text evidence="3">The sequence shown here is derived from an EMBL/GenBank/DDBJ whole genome shotgun (WGS) entry which is preliminary data.</text>
</comment>
<accession>A0A8T9BWZ7</accession>
<reference evidence="3 4" key="1">
    <citation type="submission" date="2018-05" db="EMBL/GenBank/DDBJ databases">
        <title>Genome sequencing and assembly of the regulated plant pathogen Lachnellula willkommii and related sister species for the development of diagnostic species identification markers.</title>
        <authorList>
            <person name="Giroux E."/>
            <person name="Bilodeau G."/>
        </authorList>
    </citation>
    <scope>NUCLEOTIDE SEQUENCE [LARGE SCALE GENOMIC DNA]</scope>
    <source>
        <strain evidence="3 4">CBS 268.59</strain>
    </source>
</reference>
<feature type="non-terminal residue" evidence="3">
    <location>
        <position position="533"/>
    </location>
</feature>
<organism evidence="3 4">
    <name type="scientific">Lachnellula suecica</name>
    <dbReference type="NCBI Taxonomy" id="602035"/>
    <lineage>
        <taxon>Eukaryota</taxon>
        <taxon>Fungi</taxon>
        <taxon>Dikarya</taxon>
        <taxon>Ascomycota</taxon>
        <taxon>Pezizomycotina</taxon>
        <taxon>Leotiomycetes</taxon>
        <taxon>Helotiales</taxon>
        <taxon>Lachnaceae</taxon>
        <taxon>Lachnellula</taxon>
    </lineage>
</organism>
<dbReference type="AlphaFoldDB" id="A0A8T9BWZ7"/>
<dbReference type="GO" id="GO:0008194">
    <property type="term" value="F:UDP-glycosyltransferase activity"/>
    <property type="evidence" value="ECO:0007669"/>
    <property type="project" value="InterPro"/>
</dbReference>
<feature type="domain" description="Erythromycin biosynthesis protein CIII-like C-terminal" evidence="2">
    <location>
        <begin position="416"/>
        <end position="495"/>
    </location>
</feature>